<keyword evidence="2" id="KW-0812">Transmembrane</keyword>
<dbReference type="InterPro" id="IPR032421">
    <property type="entry name" value="PMT_4TMC"/>
</dbReference>
<sequence length="184" mass="20810">MPLQRTPRKLSPEKKGQWFSAIDGFKVYLLGHPLIWWGNLVVLAAFVLVYCHHSYASQRGLPLDPQTKGQIKLRPLKPQLAGRERTLEACGWLALAWALHYLPFYAMGRILYFHHYFPALLFSSMLTGGWRRVILDYLFESLPGLVPSYLSAQLPHLTPSSTPHCLRGGGKASPSRSPTKYLPV</sequence>
<evidence type="ECO:0000256" key="2">
    <source>
        <dbReference type="SAM" id="Phobius"/>
    </source>
</evidence>
<feature type="domain" description="Protein O-mannosyl-transferase C-terminal four TM" evidence="3">
    <location>
        <begin position="22"/>
        <end position="137"/>
    </location>
</feature>
<feature type="transmembrane region" description="Helical" evidence="2">
    <location>
        <begin position="34"/>
        <end position="51"/>
    </location>
</feature>
<feature type="region of interest" description="Disordered" evidence="1">
    <location>
        <begin position="161"/>
        <end position="184"/>
    </location>
</feature>
<name>A0A8J5CZ84_CHIOP</name>
<keyword evidence="5" id="KW-1185">Reference proteome</keyword>
<reference evidence="4" key="1">
    <citation type="submission" date="2020-07" db="EMBL/GenBank/DDBJ databases">
        <title>The High-quality genome of the commercially important snow crab, Chionoecetes opilio.</title>
        <authorList>
            <person name="Jeong J.-H."/>
            <person name="Ryu S."/>
        </authorList>
    </citation>
    <scope>NUCLEOTIDE SEQUENCE</scope>
    <source>
        <strain evidence="4">MADBK_172401_WGS</strain>
        <tissue evidence="4">Digestive gland</tissue>
    </source>
</reference>
<dbReference type="UniPathway" id="UPA00378"/>
<dbReference type="EMBL" id="JACEEZ010004998">
    <property type="protein sequence ID" value="KAG0725971.1"/>
    <property type="molecule type" value="Genomic_DNA"/>
</dbReference>
<organism evidence="4 5">
    <name type="scientific">Chionoecetes opilio</name>
    <name type="common">Atlantic snow crab</name>
    <name type="synonym">Cancer opilio</name>
    <dbReference type="NCBI Taxonomy" id="41210"/>
    <lineage>
        <taxon>Eukaryota</taxon>
        <taxon>Metazoa</taxon>
        <taxon>Ecdysozoa</taxon>
        <taxon>Arthropoda</taxon>
        <taxon>Crustacea</taxon>
        <taxon>Multicrustacea</taxon>
        <taxon>Malacostraca</taxon>
        <taxon>Eumalacostraca</taxon>
        <taxon>Eucarida</taxon>
        <taxon>Decapoda</taxon>
        <taxon>Pleocyemata</taxon>
        <taxon>Brachyura</taxon>
        <taxon>Eubrachyura</taxon>
        <taxon>Majoidea</taxon>
        <taxon>Majidae</taxon>
        <taxon>Chionoecetes</taxon>
    </lineage>
</organism>
<feature type="transmembrane region" description="Helical" evidence="2">
    <location>
        <begin position="86"/>
        <end position="106"/>
    </location>
</feature>
<accession>A0A8J5CZ84</accession>
<evidence type="ECO:0000313" key="4">
    <source>
        <dbReference type="EMBL" id="KAG0725971.1"/>
    </source>
</evidence>
<gene>
    <name evidence="4" type="primary">tw_1</name>
    <name evidence="4" type="ORF">GWK47_037534</name>
</gene>
<keyword evidence="2" id="KW-0472">Membrane</keyword>
<dbReference type="OrthoDB" id="5561486at2759"/>
<evidence type="ECO:0000313" key="5">
    <source>
        <dbReference type="Proteomes" id="UP000770661"/>
    </source>
</evidence>
<proteinExistence type="predicted"/>
<dbReference type="AlphaFoldDB" id="A0A8J5CZ84"/>
<dbReference type="GO" id="GO:0004169">
    <property type="term" value="F:dolichyl-phosphate-mannose-protein mannosyltransferase activity"/>
    <property type="evidence" value="ECO:0007669"/>
    <property type="project" value="TreeGrafter"/>
</dbReference>
<comment type="caution">
    <text evidence="4">The sequence shown here is derived from an EMBL/GenBank/DDBJ whole genome shotgun (WGS) entry which is preliminary data.</text>
</comment>
<evidence type="ECO:0000259" key="3">
    <source>
        <dbReference type="Pfam" id="PF16192"/>
    </source>
</evidence>
<dbReference type="Pfam" id="PF16192">
    <property type="entry name" value="PMT_4TMC"/>
    <property type="match status" value="1"/>
</dbReference>
<dbReference type="PANTHER" id="PTHR10050:SF46">
    <property type="entry name" value="PROTEIN O-MANNOSYL-TRANSFERASE 2"/>
    <property type="match status" value="1"/>
</dbReference>
<evidence type="ECO:0000256" key="1">
    <source>
        <dbReference type="SAM" id="MobiDB-lite"/>
    </source>
</evidence>
<protein>
    <submittedName>
        <fullName evidence="4">Protein O-mannosyl-transferase 2</fullName>
    </submittedName>
</protein>
<keyword evidence="2" id="KW-1133">Transmembrane helix</keyword>
<dbReference type="PANTHER" id="PTHR10050">
    <property type="entry name" value="DOLICHYL-PHOSPHATE-MANNOSE--PROTEIN MANNOSYLTRANSFERASE"/>
    <property type="match status" value="1"/>
</dbReference>
<dbReference type="GO" id="GO:0005783">
    <property type="term" value="C:endoplasmic reticulum"/>
    <property type="evidence" value="ECO:0007669"/>
    <property type="project" value="TreeGrafter"/>
</dbReference>
<dbReference type="InterPro" id="IPR027005">
    <property type="entry name" value="PMT-like"/>
</dbReference>
<dbReference type="Proteomes" id="UP000770661">
    <property type="component" value="Unassembled WGS sequence"/>
</dbReference>